<protein>
    <submittedName>
        <fullName evidence="1">Uncharacterized protein</fullName>
    </submittedName>
</protein>
<sequence length="146" mass="15575">MGKRLTIVGVVFLAAIFAALLATYAPWEESSAPSSTVVRLNAPFPAIDFAPFYVAKTKGWLEESLSDIGSKPDYVGSFGEIALSNESLATNRIDMLLTSGIPPIIGRSGGIDMRIVWLSCTLMSEIAIPSSSPATKLVVYQSNNFG</sequence>
<dbReference type="EMBL" id="CAADFI010000049">
    <property type="protein sequence ID" value="VFJ93753.1"/>
    <property type="molecule type" value="Genomic_DNA"/>
</dbReference>
<evidence type="ECO:0000313" key="2">
    <source>
        <dbReference type="EMBL" id="VFJ93753.1"/>
    </source>
</evidence>
<proteinExistence type="predicted"/>
<dbReference type="EMBL" id="CAADFG010000051">
    <property type="protein sequence ID" value="VFJ93040.1"/>
    <property type="molecule type" value="Genomic_DNA"/>
</dbReference>
<accession>A0A450UKP2</accession>
<dbReference type="AlphaFoldDB" id="A0A450UKP2"/>
<dbReference type="EMBL" id="CAADFJ010000048">
    <property type="protein sequence ID" value="VFK00591.1"/>
    <property type="molecule type" value="Genomic_DNA"/>
</dbReference>
<dbReference type="Gene3D" id="3.40.190.10">
    <property type="entry name" value="Periplasmic binding protein-like II"/>
    <property type="match status" value="2"/>
</dbReference>
<gene>
    <name evidence="1" type="ORF">BECKH772A_GA0070896_1005119</name>
    <name evidence="2" type="ORF">BECKH772B_GA0070898_1004919</name>
    <name evidence="3" type="ORF">BECKH772C_GA0070978_1004819</name>
</gene>
<dbReference type="SUPFAM" id="SSF53850">
    <property type="entry name" value="Periplasmic binding protein-like II"/>
    <property type="match status" value="1"/>
</dbReference>
<name>A0A450UKP2_9GAMM</name>
<evidence type="ECO:0000313" key="1">
    <source>
        <dbReference type="EMBL" id="VFJ93040.1"/>
    </source>
</evidence>
<organism evidence="1">
    <name type="scientific">Candidatus Kentrum eta</name>
    <dbReference type="NCBI Taxonomy" id="2126337"/>
    <lineage>
        <taxon>Bacteria</taxon>
        <taxon>Pseudomonadati</taxon>
        <taxon>Pseudomonadota</taxon>
        <taxon>Gammaproteobacteria</taxon>
        <taxon>Candidatus Kentrum</taxon>
    </lineage>
</organism>
<evidence type="ECO:0000313" key="3">
    <source>
        <dbReference type="EMBL" id="VFK00591.1"/>
    </source>
</evidence>
<reference evidence="1" key="1">
    <citation type="submission" date="2019-02" db="EMBL/GenBank/DDBJ databases">
        <authorList>
            <person name="Gruber-Vodicka R. H."/>
            <person name="Seah K. B. B."/>
        </authorList>
    </citation>
    <scope>NUCLEOTIDE SEQUENCE</scope>
    <source>
        <strain evidence="3">BECK_SA2B12</strain>
        <strain evidence="1">BECK_SA2B15</strain>
        <strain evidence="2">BECK_SA2B20</strain>
    </source>
</reference>